<feature type="compositionally biased region" description="Polar residues" evidence="1">
    <location>
        <begin position="159"/>
        <end position="173"/>
    </location>
</feature>
<evidence type="ECO:0000313" key="2">
    <source>
        <dbReference type="EMBL" id="KZR99822.1"/>
    </source>
</evidence>
<gene>
    <name evidence="2" type="ORF">APZ42_004170</name>
</gene>
<dbReference type="PANTHER" id="PTHR33244:SF3">
    <property type="entry name" value="PEPTIDASE A2 DOMAIN-CONTAINING PROTEIN"/>
    <property type="match status" value="1"/>
</dbReference>
<dbReference type="EMBL" id="LRGB01012545">
    <property type="protein sequence ID" value="KZR99822.1"/>
    <property type="molecule type" value="Genomic_DNA"/>
</dbReference>
<keyword evidence="3" id="KW-1185">Reference proteome</keyword>
<dbReference type="Proteomes" id="UP000076858">
    <property type="component" value="Unassembled WGS sequence"/>
</dbReference>
<accession>A0A162F0X0</accession>
<dbReference type="PANTHER" id="PTHR33244">
    <property type="entry name" value="INTEGRASE CATALYTIC DOMAIN-CONTAINING PROTEIN-RELATED"/>
    <property type="match status" value="1"/>
</dbReference>
<organism evidence="2 3">
    <name type="scientific">Daphnia magna</name>
    <dbReference type="NCBI Taxonomy" id="35525"/>
    <lineage>
        <taxon>Eukaryota</taxon>
        <taxon>Metazoa</taxon>
        <taxon>Ecdysozoa</taxon>
        <taxon>Arthropoda</taxon>
        <taxon>Crustacea</taxon>
        <taxon>Branchiopoda</taxon>
        <taxon>Diplostraca</taxon>
        <taxon>Cladocera</taxon>
        <taxon>Anomopoda</taxon>
        <taxon>Daphniidae</taxon>
        <taxon>Daphnia</taxon>
    </lineage>
</organism>
<feature type="non-terminal residue" evidence="2">
    <location>
        <position position="1"/>
    </location>
</feature>
<protein>
    <submittedName>
        <fullName evidence="2">Uncharacterized protein</fullName>
    </submittedName>
</protein>
<comment type="caution">
    <text evidence="2">The sequence shown here is derived from an EMBL/GenBank/DDBJ whole genome shotgun (WGS) entry which is preliminary data.</text>
</comment>
<feature type="non-terminal residue" evidence="2">
    <location>
        <position position="215"/>
    </location>
</feature>
<proteinExistence type="predicted"/>
<evidence type="ECO:0000256" key="1">
    <source>
        <dbReference type="SAM" id="MobiDB-lite"/>
    </source>
</evidence>
<sequence>SSTLPAPSVLLQGRNLRGNLPFLPAELQPKYISSSVVRRELSARQSQAAFFQAGVPNARASSLHIGQPVRALIGRRWLRGKVHSLCTEPQSYVIRLDDGRYFRPRSLGSTAMFSYKVPSDVQSVQSANGCGPSGQAPDVPGNPVSEAPIPVRVEEQSTRAEPTTPSTRQSSNRGRVRTAASPGARHVRLFDAPLSPAVAPSPTAAGPSGDSCAMP</sequence>
<dbReference type="AlphaFoldDB" id="A0A162F0X0"/>
<reference evidence="2 3" key="1">
    <citation type="submission" date="2016-03" db="EMBL/GenBank/DDBJ databases">
        <title>EvidentialGene: Evidence-directed Construction of Genes on Genomes.</title>
        <authorList>
            <person name="Gilbert D.G."/>
            <person name="Choi J.-H."/>
            <person name="Mockaitis K."/>
            <person name="Colbourne J."/>
            <person name="Pfrender M."/>
        </authorList>
    </citation>
    <scope>NUCLEOTIDE SEQUENCE [LARGE SCALE GENOMIC DNA]</scope>
    <source>
        <strain evidence="2 3">Xinb3</strain>
        <tissue evidence="2">Complete organism</tissue>
    </source>
</reference>
<feature type="region of interest" description="Disordered" evidence="1">
    <location>
        <begin position="123"/>
        <end position="215"/>
    </location>
</feature>
<dbReference type="OrthoDB" id="6373546at2759"/>
<evidence type="ECO:0000313" key="3">
    <source>
        <dbReference type="Proteomes" id="UP000076858"/>
    </source>
</evidence>
<name>A0A162F0X0_9CRUS</name>